<dbReference type="GeneID" id="24142455"/>
<feature type="domain" description="Amidase" evidence="1">
    <location>
        <begin position="128"/>
        <end position="393"/>
    </location>
</feature>
<dbReference type="SUPFAM" id="SSF75304">
    <property type="entry name" value="Amidase signature (AS) enzymes"/>
    <property type="match status" value="1"/>
</dbReference>
<dbReference type="STRING" id="695850.A0A067CY99"/>
<accession>A0A067CY99</accession>
<organism evidence="2 3">
    <name type="scientific">Saprolegnia parasitica (strain CBS 223.65)</name>
    <dbReference type="NCBI Taxonomy" id="695850"/>
    <lineage>
        <taxon>Eukaryota</taxon>
        <taxon>Sar</taxon>
        <taxon>Stramenopiles</taxon>
        <taxon>Oomycota</taxon>
        <taxon>Saprolegniomycetes</taxon>
        <taxon>Saprolegniales</taxon>
        <taxon>Saprolegniaceae</taxon>
        <taxon>Saprolegnia</taxon>
    </lineage>
</organism>
<dbReference type="AlphaFoldDB" id="A0A067CY99"/>
<protein>
    <recommendedName>
        <fullName evidence="1">Amidase domain-containing protein</fullName>
    </recommendedName>
</protein>
<dbReference type="GO" id="GO:0003824">
    <property type="term" value="F:catalytic activity"/>
    <property type="evidence" value="ECO:0007669"/>
    <property type="project" value="InterPro"/>
</dbReference>
<dbReference type="PANTHER" id="PTHR11895:SF67">
    <property type="entry name" value="AMIDASE DOMAIN-CONTAINING PROTEIN"/>
    <property type="match status" value="1"/>
</dbReference>
<gene>
    <name evidence="2" type="ORF">SPRG_22072</name>
</gene>
<dbReference type="InterPro" id="IPR036928">
    <property type="entry name" value="AS_sf"/>
</dbReference>
<dbReference type="VEuPathDB" id="FungiDB:SPRG_22072"/>
<dbReference type="InterPro" id="IPR023631">
    <property type="entry name" value="Amidase_dom"/>
</dbReference>
<sequence length="522" mass="55894">MGRRDDEHTLATYDVLLEKVAGDSMNLTELRAPRLTGNSLKVFAKLLRVPVLGPTILRKIKLDNRMIQVRELAATVRMQPLYYPLCMPSSSLLAQHTAHARAYSLQALAAMEHPQKSLAFHCYTAADYVHADAALENAIASTARYRAGATLGPLHGVPIAVKDEIEDEGYPTTFGTSFLGSVHGVAPVDCFSVARLRAAGAIIVGKTNMHAFGAGCFGINIHHGTAPNPGSAAAGLVPIAIGCDGGGSVRIPSSLCGIVGLKATYVRIPYDFHGCPSLSKVGPLAASVHDAALAYTIMAGSDAGHHHMSLYQPPLYLSTSPFATDLGHLRVGIDPDYLFGRDTEIVTAIHAQMADLQARGATIMHIKLANLQAIHFGHNMTILTEMAQATDVHYRCIREFSADVQINLELARAVLSSIDFLAAQRVRAYATSMLRDPDVFKAGLSQLELTTGLMKCMVLGNFVGIGLSSGGLPMPLQLQAAHWHEDTVLQLARLLESLNPMPKPSVYNSPLDSTTTDVATAH</sequence>
<dbReference type="Pfam" id="PF01425">
    <property type="entry name" value="Amidase"/>
    <property type="match status" value="1"/>
</dbReference>
<name>A0A067CY99_SAPPC</name>
<dbReference type="OrthoDB" id="566138at2759"/>
<evidence type="ECO:0000313" key="2">
    <source>
        <dbReference type="EMBL" id="KDO34205.1"/>
    </source>
</evidence>
<dbReference type="KEGG" id="spar:SPRG_22072"/>
<evidence type="ECO:0000313" key="3">
    <source>
        <dbReference type="Proteomes" id="UP000030745"/>
    </source>
</evidence>
<dbReference type="Proteomes" id="UP000030745">
    <property type="component" value="Unassembled WGS sequence"/>
</dbReference>
<dbReference type="RefSeq" id="XP_012195336.1">
    <property type="nucleotide sequence ID" value="XM_012339946.1"/>
</dbReference>
<evidence type="ECO:0000259" key="1">
    <source>
        <dbReference type="Pfam" id="PF01425"/>
    </source>
</evidence>
<keyword evidence="3" id="KW-1185">Reference proteome</keyword>
<reference evidence="2 3" key="1">
    <citation type="journal article" date="2013" name="PLoS Genet.">
        <title>Distinctive expansion of potential virulence genes in the genome of the oomycete fish pathogen Saprolegnia parasitica.</title>
        <authorList>
            <person name="Jiang R.H."/>
            <person name="de Bruijn I."/>
            <person name="Haas B.J."/>
            <person name="Belmonte R."/>
            <person name="Lobach L."/>
            <person name="Christie J."/>
            <person name="van den Ackerveken G."/>
            <person name="Bottin A."/>
            <person name="Bulone V."/>
            <person name="Diaz-Moreno S.M."/>
            <person name="Dumas B."/>
            <person name="Fan L."/>
            <person name="Gaulin E."/>
            <person name="Govers F."/>
            <person name="Grenville-Briggs L.J."/>
            <person name="Horner N.R."/>
            <person name="Levin J.Z."/>
            <person name="Mammella M."/>
            <person name="Meijer H.J."/>
            <person name="Morris P."/>
            <person name="Nusbaum C."/>
            <person name="Oome S."/>
            <person name="Phillips A.J."/>
            <person name="van Rooyen D."/>
            <person name="Rzeszutek E."/>
            <person name="Saraiva M."/>
            <person name="Secombes C.J."/>
            <person name="Seidl M.F."/>
            <person name="Snel B."/>
            <person name="Stassen J.H."/>
            <person name="Sykes S."/>
            <person name="Tripathy S."/>
            <person name="van den Berg H."/>
            <person name="Vega-Arreguin J.C."/>
            <person name="Wawra S."/>
            <person name="Young S.K."/>
            <person name="Zeng Q."/>
            <person name="Dieguez-Uribeondo J."/>
            <person name="Russ C."/>
            <person name="Tyler B.M."/>
            <person name="van West P."/>
        </authorList>
    </citation>
    <scope>NUCLEOTIDE SEQUENCE [LARGE SCALE GENOMIC DNA]</scope>
    <source>
        <strain evidence="2 3">CBS 223.65</strain>
    </source>
</reference>
<dbReference type="Gene3D" id="3.90.1300.10">
    <property type="entry name" value="Amidase signature (AS) domain"/>
    <property type="match status" value="1"/>
</dbReference>
<dbReference type="EMBL" id="KK583191">
    <property type="protein sequence ID" value="KDO34205.1"/>
    <property type="molecule type" value="Genomic_DNA"/>
</dbReference>
<dbReference type="OMA" id="YGMSDTN"/>
<dbReference type="InterPro" id="IPR000120">
    <property type="entry name" value="Amidase"/>
</dbReference>
<proteinExistence type="predicted"/>
<dbReference type="PANTHER" id="PTHR11895">
    <property type="entry name" value="TRANSAMIDASE"/>
    <property type="match status" value="1"/>
</dbReference>